<reference evidence="1" key="1">
    <citation type="submission" date="2020-03" db="EMBL/GenBank/DDBJ databases">
        <title>The deep terrestrial virosphere.</title>
        <authorList>
            <person name="Holmfeldt K."/>
            <person name="Nilsson E."/>
            <person name="Simone D."/>
            <person name="Lopez-Fernandez M."/>
            <person name="Wu X."/>
            <person name="de Brujin I."/>
            <person name="Lundin D."/>
            <person name="Andersson A."/>
            <person name="Bertilsson S."/>
            <person name="Dopson M."/>
        </authorList>
    </citation>
    <scope>NUCLEOTIDE SEQUENCE</scope>
    <source>
        <strain evidence="1">MM415B04255</strain>
    </source>
</reference>
<evidence type="ECO:0000313" key="1">
    <source>
        <dbReference type="EMBL" id="QJA93375.1"/>
    </source>
</evidence>
<sequence length="196" mass="21394">MQSESIIEISKALNDFQAKVVVIKKDATNPFFRMKYATLDSIWSAIRKPLTESGLSVVQTLGILPETTSILETTLLHTSGEWIKGAMLLNPVKNDPQGLGAATTYARRYSLSAILGVVADEDDDANSASTPRDEKAKKAKGITNVQISTISTIIKEKGIKSEVGIKYIQETFKKTASKDLTLDEADQLIEYLAGIE</sequence>
<dbReference type="EMBL" id="MT143144">
    <property type="protein sequence ID" value="QJA93375.1"/>
    <property type="molecule type" value="Genomic_DNA"/>
</dbReference>
<dbReference type="AlphaFoldDB" id="A0A6M3LKQ7"/>
<proteinExistence type="predicted"/>
<dbReference type="InterPro" id="IPR007499">
    <property type="entry name" value="ERF_bacteria_virus"/>
</dbReference>
<accession>A0A6M3LKQ7</accession>
<dbReference type="Pfam" id="PF04404">
    <property type="entry name" value="ERF"/>
    <property type="match status" value="1"/>
</dbReference>
<name>A0A6M3LKQ7_9ZZZZ</name>
<protein>
    <submittedName>
        <fullName evidence="1">Putative Erf family protein</fullName>
    </submittedName>
</protein>
<gene>
    <name evidence="1" type="ORF">MM415B04255_0006</name>
</gene>
<organism evidence="1">
    <name type="scientific">viral metagenome</name>
    <dbReference type="NCBI Taxonomy" id="1070528"/>
    <lineage>
        <taxon>unclassified sequences</taxon>
        <taxon>metagenomes</taxon>
        <taxon>organismal metagenomes</taxon>
    </lineage>
</organism>